<dbReference type="Proteomes" id="UP000481861">
    <property type="component" value="Unassembled WGS sequence"/>
</dbReference>
<feature type="compositionally biased region" description="Basic and acidic residues" evidence="1">
    <location>
        <begin position="20"/>
        <end position="31"/>
    </location>
</feature>
<feature type="region of interest" description="Disordered" evidence="1">
    <location>
        <begin position="84"/>
        <end position="132"/>
    </location>
</feature>
<feature type="compositionally biased region" description="Polar residues" evidence="1">
    <location>
        <begin position="107"/>
        <end position="120"/>
    </location>
</feature>
<feature type="region of interest" description="Disordered" evidence="1">
    <location>
        <begin position="1"/>
        <end position="63"/>
    </location>
</feature>
<protein>
    <submittedName>
        <fullName evidence="2">Uncharacterized protein</fullName>
    </submittedName>
</protein>
<comment type="caution">
    <text evidence="2">The sequence shown here is derived from an EMBL/GenBank/DDBJ whole genome shotgun (WGS) entry which is preliminary data.</text>
</comment>
<sequence length="189" mass="20383">MAHMHMALPRWPTLKQAEASGRRSGRDDFELHFPAIRMSRRRPITARAGADRPPPGPGAQPSSLPAEKRLLLLQCRRPPCAFPLRRQPEPAASSPSPSFNCGLSLAAQPSSGTVNSSGPTTHDPRPTTAPYIPPAPPTVYAASDGLLKLRVCYRPSCPGLSTLNCGPDLDHAHSRPLRSLVRDHASHFG</sequence>
<gene>
    <name evidence="2" type="ORF">BDV95DRAFT_608599</name>
</gene>
<feature type="compositionally biased region" description="Low complexity" evidence="1">
    <location>
        <begin position="89"/>
        <end position="98"/>
    </location>
</feature>
<accession>A0A7C8I3C1</accession>
<reference evidence="2 3" key="1">
    <citation type="submission" date="2020-01" db="EMBL/GenBank/DDBJ databases">
        <authorList>
            <consortium name="DOE Joint Genome Institute"/>
            <person name="Haridas S."/>
            <person name="Albert R."/>
            <person name="Binder M."/>
            <person name="Bloem J."/>
            <person name="Labutti K."/>
            <person name="Salamov A."/>
            <person name="Andreopoulos B."/>
            <person name="Baker S.E."/>
            <person name="Barry K."/>
            <person name="Bills G."/>
            <person name="Bluhm B.H."/>
            <person name="Cannon C."/>
            <person name="Castanera R."/>
            <person name="Culley D.E."/>
            <person name="Daum C."/>
            <person name="Ezra D."/>
            <person name="Gonzalez J.B."/>
            <person name="Henrissat B."/>
            <person name="Kuo A."/>
            <person name="Liang C."/>
            <person name="Lipzen A."/>
            <person name="Lutzoni F."/>
            <person name="Magnuson J."/>
            <person name="Mondo S."/>
            <person name="Nolan M."/>
            <person name="Ohm R."/>
            <person name="Pangilinan J."/>
            <person name="Park H.-J.H."/>
            <person name="Ramirez L."/>
            <person name="Alfaro M."/>
            <person name="Sun H."/>
            <person name="Tritt A."/>
            <person name="Yoshinaga Y."/>
            <person name="Zwiers L.-H.L."/>
            <person name="Turgeon B.G."/>
            <person name="Goodwin S.B."/>
            <person name="Spatafora J.W."/>
            <person name="Crous P.W."/>
            <person name="Grigoriev I.V."/>
        </authorList>
    </citation>
    <scope>NUCLEOTIDE SEQUENCE [LARGE SCALE GENOMIC DNA]</scope>
    <source>
        <strain evidence="2 3">CBS 611.86</strain>
    </source>
</reference>
<evidence type="ECO:0000313" key="3">
    <source>
        <dbReference type="Proteomes" id="UP000481861"/>
    </source>
</evidence>
<evidence type="ECO:0000256" key="1">
    <source>
        <dbReference type="SAM" id="MobiDB-lite"/>
    </source>
</evidence>
<dbReference type="EMBL" id="JAADJZ010000015">
    <property type="protein sequence ID" value="KAF2869768.1"/>
    <property type="molecule type" value="Genomic_DNA"/>
</dbReference>
<organism evidence="2 3">
    <name type="scientific">Massariosphaeria phaeospora</name>
    <dbReference type="NCBI Taxonomy" id="100035"/>
    <lineage>
        <taxon>Eukaryota</taxon>
        <taxon>Fungi</taxon>
        <taxon>Dikarya</taxon>
        <taxon>Ascomycota</taxon>
        <taxon>Pezizomycotina</taxon>
        <taxon>Dothideomycetes</taxon>
        <taxon>Pleosporomycetidae</taxon>
        <taxon>Pleosporales</taxon>
        <taxon>Pleosporales incertae sedis</taxon>
        <taxon>Massariosphaeria</taxon>
    </lineage>
</organism>
<keyword evidence="3" id="KW-1185">Reference proteome</keyword>
<dbReference type="AlphaFoldDB" id="A0A7C8I3C1"/>
<name>A0A7C8I3C1_9PLEO</name>
<proteinExistence type="predicted"/>
<evidence type="ECO:0000313" key="2">
    <source>
        <dbReference type="EMBL" id="KAF2869768.1"/>
    </source>
</evidence>